<protein>
    <submittedName>
        <fullName evidence="1">Uncharacterized protein</fullName>
    </submittedName>
</protein>
<keyword evidence="2" id="KW-1185">Reference proteome</keyword>
<evidence type="ECO:0000313" key="1">
    <source>
        <dbReference type="EMBL" id="GGF94242.1"/>
    </source>
</evidence>
<organism evidence="1 2">
    <name type="scientific">Marinicella pacifica</name>
    <dbReference type="NCBI Taxonomy" id="1171543"/>
    <lineage>
        <taxon>Bacteria</taxon>
        <taxon>Pseudomonadati</taxon>
        <taxon>Pseudomonadota</taxon>
        <taxon>Gammaproteobacteria</taxon>
        <taxon>Lysobacterales</taxon>
        <taxon>Marinicellaceae</taxon>
        <taxon>Marinicella</taxon>
    </lineage>
</organism>
<dbReference type="EMBL" id="BMEO01000005">
    <property type="protein sequence ID" value="GGF94242.1"/>
    <property type="molecule type" value="Genomic_DNA"/>
</dbReference>
<dbReference type="AlphaFoldDB" id="A0A917FQ68"/>
<dbReference type="RefSeq" id="WP_188365036.1">
    <property type="nucleotide sequence ID" value="NZ_BAABJF010000002.1"/>
</dbReference>
<comment type="caution">
    <text evidence="1">The sequence shown here is derived from an EMBL/GenBank/DDBJ whole genome shotgun (WGS) entry which is preliminary data.</text>
</comment>
<reference evidence="1" key="2">
    <citation type="submission" date="2020-09" db="EMBL/GenBank/DDBJ databases">
        <authorList>
            <person name="Sun Q."/>
            <person name="Zhou Y."/>
        </authorList>
    </citation>
    <scope>NUCLEOTIDE SEQUENCE</scope>
    <source>
        <strain evidence="1">CGMCC 1.12181</strain>
    </source>
</reference>
<dbReference type="Proteomes" id="UP000605253">
    <property type="component" value="Unassembled WGS sequence"/>
</dbReference>
<name>A0A917FQ68_9GAMM</name>
<proteinExistence type="predicted"/>
<gene>
    <name evidence="1" type="ORF">GCM10011365_14400</name>
</gene>
<sequence>MKIKRRSIMIIVILILLNSCGRFIKEEPYLEAEQTHALKAVDGLDLPQDTGQLAIPDIQNDTFKPLSIDSVRPPEMAFAKRRSADENVVIIDADGVPTMEIYNDKDAWQLMNEDLGAHWYALESNEEDCQITLYYDDPINQTVEDQGFFKKLFTFKSSYIDRSGQYVLTCLKLPQKQQIWVQTLDFKTPSAFVVDDLFNQLFTAATQ</sequence>
<accession>A0A917FQ68</accession>
<reference evidence="1" key="1">
    <citation type="journal article" date="2014" name="Int. J. Syst. Evol. Microbiol.">
        <title>Complete genome sequence of Corynebacterium casei LMG S-19264T (=DSM 44701T), isolated from a smear-ripened cheese.</title>
        <authorList>
            <consortium name="US DOE Joint Genome Institute (JGI-PGF)"/>
            <person name="Walter F."/>
            <person name="Albersmeier A."/>
            <person name="Kalinowski J."/>
            <person name="Ruckert C."/>
        </authorList>
    </citation>
    <scope>NUCLEOTIDE SEQUENCE</scope>
    <source>
        <strain evidence="1">CGMCC 1.12181</strain>
    </source>
</reference>
<evidence type="ECO:0000313" key="2">
    <source>
        <dbReference type="Proteomes" id="UP000605253"/>
    </source>
</evidence>